<keyword evidence="1" id="KW-0812">Transmembrane</keyword>
<evidence type="ECO:0000256" key="1">
    <source>
        <dbReference type="SAM" id="Phobius"/>
    </source>
</evidence>
<accession>A0A418MK52</accession>
<dbReference type="PANTHER" id="PTHR23028">
    <property type="entry name" value="ACETYLTRANSFERASE"/>
    <property type="match status" value="1"/>
</dbReference>
<keyword evidence="3" id="KW-0012">Acyltransferase</keyword>
<organism evidence="3 4">
    <name type="scientific">Fibrisoma montanum</name>
    <dbReference type="NCBI Taxonomy" id="2305895"/>
    <lineage>
        <taxon>Bacteria</taxon>
        <taxon>Pseudomonadati</taxon>
        <taxon>Bacteroidota</taxon>
        <taxon>Cytophagia</taxon>
        <taxon>Cytophagales</taxon>
        <taxon>Spirosomataceae</taxon>
        <taxon>Fibrisoma</taxon>
    </lineage>
</organism>
<dbReference type="InterPro" id="IPR002656">
    <property type="entry name" value="Acyl_transf_3_dom"/>
</dbReference>
<feature type="transmembrane region" description="Helical" evidence="1">
    <location>
        <begin position="256"/>
        <end position="274"/>
    </location>
</feature>
<evidence type="ECO:0000259" key="2">
    <source>
        <dbReference type="Pfam" id="PF01757"/>
    </source>
</evidence>
<protein>
    <submittedName>
        <fullName evidence="3">Acyltransferase</fullName>
    </submittedName>
</protein>
<feature type="transmembrane region" description="Helical" evidence="1">
    <location>
        <begin position="167"/>
        <end position="185"/>
    </location>
</feature>
<comment type="caution">
    <text evidence="3">The sequence shown here is derived from an EMBL/GenBank/DDBJ whole genome shotgun (WGS) entry which is preliminary data.</text>
</comment>
<dbReference type="AlphaFoldDB" id="A0A418MK52"/>
<keyword evidence="4" id="KW-1185">Reference proteome</keyword>
<feature type="transmembrane region" description="Helical" evidence="1">
    <location>
        <begin position="36"/>
        <end position="55"/>
    </location>
</feature>
<evidence type="ECO:0000313" key="4">
    <source>
        <dbReference type="Proteomes" id="UP000283523"/>
    </source>
</evidence>
<feature type="transmembrane region" description="Helical" evidence="1">
    <location>
        <begin position="102"/>
        <end position="118"/>
    </location>
</feature>
<dbReference type="EMBL" id="QXED01000001">
    <property type="protein sequence ID" value="RIV27770.1"/>
    <property type="molecule type" value="Genomic_DNA"/>
</dbReference>
<feature type="domain" description="Acyltransferase 3" evidence="2">
    <location>
        <begin position="1"/>
        <end position="319"/>
    </location>
</feature>
<dbReference type="GO" id="GO:0016747">
    <property type="term" value="F:acyltransferase activity, transferring groups other than amino-acyl groups"/>
    <property type="evidence" value="ECO:0007669"/>
    <property type="project" value="InterPro"/>
</dbReference>
<keyword evidence="1" id="KW-0472">Membrane</keyword>
<feature type="transmembrane region" description="Helical" evidence="1">
    <location>
        <begin position="299"/>
        <end position="321"/>
    </location>
</feature>
<feature type="transmembrane region" description="Helical" evidence="1">
    <location>
        <begin position="219"/>
        <end position="235"/>
    </location>
</feature>
<feature type="transmembrane region" description="Helical" evidence="1">
    <location>
        <begin position="125"/>
        <end position="142"/>
    </location>
</feature>
<feature type="transmembrane region" description="Helical" evidence="1">
    <location>
        <begin position="67"/>
        <end position="87"/>
    </location>
</feature>
<dbReference type="Proteomes" id="UP000283523">
    <property type="component" value="Unassembled WGS sequence"/>
</dbReference>
<keyword evidence="1" id="KW-1133">Transmembrane helix</keyword>
<keyword evidence="3" id="KW-0808">Transferase</keyword>
<proteinExistence type="predicted"/>
<gene>
    <name evidence="3" type="ORF">DYU11_05595</name>
</gene>
<reference evidence="3 4" key="1">
    <citation type="submission" date="2018-08" db="EMBL/GenBank/DDBJ databases">
        <title>Fibrisoma montanum sp. nov., isolated from Danxia mountain soil.</title>
        <authorList>
            <person name="Huang Y."/>
        </authorList>
    </citation>
    <scope>NUCLEOTIDE SEQUENCE [LARGE SCALE GENOMIC DNA]</scope>
    <source>
        <strain evidence="3 4">HYT19</strain>
    </source>
</reference>
<name>A0A418MK52_9BACT</name>
<dbReference type="Pfam" id="PF01757">
    <property type="entry name" value="Acyl_transf_3"/>
    <property type="match status" value="1"/>
</dbReference>
<feature type="transmembrane region" description="Helical" evidence="1">
    <location>
        <begin position="197"/>
        <end position="213"/>
    </location>
</feature>
<evidence type="ECO:0000313" key="3">
    <source>
        <dbReference type="EMBL" id="RIV27770.1"/>
    </source>
</evidence>
<sequence length="346" mass="39337">MLSGFVLSHVYSSEFQQVITWRQYKAYLVARFARVYPLHFVTLGLSVVITLVIHAKATAISPVFGELLNIRAIPACLLLIQSLHLYVTAPLNTPSWSLSTEWWVYVLFPFLVGPFFRLRGIGKGVALAGIAGLFLFLMYYVAPHYSNRFLVKPGELGPPTINMTADFGYFRCLAGFLLGMLTYELYRSRWLLSTLQYDWAFVTVSTLTLLALHLNVHELLIVALFPLLILAAAYNHGRVKRALETRPLQRLGELSFSMYMVHMLCIHTGWLLILSDEPRLFKGFDTFFGHQAVYTLSQAWLICLSVVTATLLLSVLTYRYVEVPARNYLNRRALSCRLQPAETVLN</sequence>
<dbReference type="InterPro" id="IPR050879">
    <property type="entry name" value="Acyltransferase_3"/>
</dbReference>